<name>A0A9X9LYW8_GULGU</name>
<evidence type="ECO:0000313" key="1">
    <source>
        <dbReference type="EMBL" id="VCX04437.1"/>
    </source>
</evidence>
<gene>
    <name evidence="1" type="ORF">BN2614_LOCUS1</name>
</gene>
<organism evidence="1 2">
    <name type="scientific">Gulo gulo</name>
    <name type="common">Wolverine</name>
    <name type="synonym">Gluton</name>
    <dbReference type="NCBI Taxonomy" id="48420"/>
    <lineage>
        <taxon>Eukaryota</taxon>
        <taxon>Metazoa</taxon>
        <taxon>Chordata</taxon>
        <taxon>Craniata</taxon>
        <taxon>Vertebrata</taxon>
        <taxon>Euteleostomi</taxon>
        <taxon>Mammalia</taxon>
        <taxon>Eutheria</taxon>
        <taxon>Laurasiatheria</taxon>
        <taxon>Carnivora</taxon>
        <taxon>Caniformia</taxon>
        <taxon>Musteloidea</taxon>
        <taxon>Mustelidae</taxon>
        <taxon>Guloninae</taxon>
        <taxon>Gulo</taxon>
    </lineage>
</organism>
<protein>
    <submittedName>
        <fullName evidence="1">Uncharacterized protein</fullName>
    </submittedName>
</protein>
<comment type="caution">
    <text evidence="1">The sequence shown here is derived from an EMBL/GenBank/DDBJ whole genome shotgun (WGS) entry which is preliminary data.</text>
</comment>
<evidence type="ECO:0000313" key="2">
    <source>
        <dbReference type="Proteomes" id="UP000269945"/>
    </source>
</evidence>
<sequence length="48" mass="5456">MSHPPNLSHPSSLSLVSTKLMEWKHSSFLLGQLQHTPEFLPPNCNHHL</sequence>
<dbReference type="Proteomes" id="UP000269945">
    <property type="component" value="Unassembled WGS sequence"/>
</dbReference>
<reference evidence="1 2" key="1">
    <citation type="submission" date="2018-10" db="EMBL/GenBank/DDBJ databases">
        <authorList>
            <person name="Ekblom R."/>
            <person name="Jareborg N."/>
        </authorList>
    </citation>
    <scope>NUCLEOTIDE SEQUENCE [LARGE SCALE GENOMIC DNA]</scope>
    <source>
        <tissue evidence="1">Muscle</tissue>
    </source>
</reference>
<proteinExistence type="predicted"/>
<keyword evidence="2" id="KW-1185">Reference proteome</keyword>
<dbReference type="EMBL" id="CYRY02030564">
    <property type="protein sequence ID" value="VCX04437.1"/>
    <property type="molecule type" value="Genomic_DNA"/>
</dbReference>
<dbReference type="AlphaFoldDB" id="A0A9X9LYW8"/>
<accession>A0A9X9LYW8</accession>